<dbReference type="PANTHER" id="PTHR24347">
    <property type="entry name" value="SERINE/THREONINE-PROTEIN KINASE"/>
    <property type="match status" value="1"/>
</dbReference>
<feature type="compositionally biased region" description="Basic and acidic residues" evidence="4">
    <location>
        <begin position="497"/>
        <end position="506"/>
    </location>
</feature>
<protein>
    <recommendedName>
        <fullName evidence="9">Serine/threonine-protein kinase Chk2</fullName>
    </recommendedName>
</protein>
<reference evidence="7 8" key="1">
    <citation type="submission" date="2023-03" db="EMBL/GenBank/DDBJ databases">
        <title>High-quality genome of Scylla paramamosain provides insights in environmental adaptation.</title>
        <authorList>
            <person name="Zhang L."/>
        </authorList>
    </citation>
    <scope>NUCLEOTIDE SEQUENCE [LARGE SCALE GENOMIC DNA]</scope>
    <source>
        <strain evidence="7">LZ_2023a</strain>
        <tissue evidence="7">Muscle</tissue>
    </source>
</reference>
<dbReference type="Gene3D" id="2.60.200.20">
    <property type="match status" value="1"/>
</dbReference>
<comment type="caution">
    <text evidence="7">The sequence shown here is derived from an EMBL/GenBank/DDBJ whole genome shotgun (WGS) entry which is preliminary data.</text>
</comment>
<dbReference type="EMBL" id="JARAKH010000032">
    <property type="protein sequence ID" value="KAK8385770.1"/>
    <property type="molecule type" value="Genomic_DNA"/>
</dbReference>
<dbReference type="PROSITE" id="PS50006">
    <property type="entry name" value="FHA_DOMAIN"/>
    <property type="match status" value="1"/>
</dbReference>
<keyword evidence="1 3" id="KW-0547">Nucleotide-binding</keyword>
<sequence>MEEINVSSQESTQQLRDTQDLQDFSNEPEQEQNLGTVWGRLFAIQEPFISYNLTKKIYTFGRGDVDHQFNSSNFDRSLLPYISNVHFKIMLEEKQDGESLVILEDLSLNGMFINGKPTKGLKTVLQNNFEISFANPTKKLYVFYDCLKNDAEDYPKELTQTYTISKRLGEGSFGEVRLAYRQGTLERCAIKILKKKGTCMALNNLKQITNEIHLLKSVDHPCIIKFLDAIETPEKMFIVMEAAGGGELFDRLVSRGCLPEPAVKFFFYQLLLAVQYLHQRKITHRDIKPENILLATTDEFTTIKLTDFGLSKLAADASQMTTFCGTFIYIAPELLDTATATYTSQVDMWSLGVVLYVSFVGASPFHGNDLEVRQSILQAKYSFGHKLWKAVSEPARDLIMRLLVRDPKLRLDAAAALKHHWLEDDKMKQQVERLLQTNMPSFTPPSRKRPLQEEEETLLAPMDKTPRLPNGLAGDLLQGRSQEERDDAGPDLNWEGSCREEKERAGGDSMKYNDSIPEKVRTHKMGDRASYLTVVLMVTCSLVTATPVDNSTETQAATGHQSGMLYITPKGRLKMPIGTVGVIASTLSVPMGNDLSSTSGSLAVTVPFTFKFDELGLTDLNNSWGNANRVARDASAQEEHAGGDRSQVYRVAENTISSAGLDGRVCLLRAICEVNLGLHCSGTRSSGGGSASASEVS</sequence>
<dbReference type="Gene3D" id="1.10.510.10">
    <property type="entry name" value="Transferase(Phosphotransferase) domain 1"/>
    <property type="match status" value="1"/>
</dbReference>
<proteinExistence type="predicted"/>
<dbReference type="Pfam" id="PF00069">
    <property type="entry name" value="Pkinase"/>
    <property type="match status" value="1"/>
</dbReference>
<evidence type="ECO:0000313" key="8">
    <source>
        <dbReference type="Proteomes" id="UP001487740"/>
    </source>
</evidence>
<evidence type="ECO:0000256" key="4">
    <source>
        <dbReference type="SAM" id="MobiDB-lite"/>
    </source>
</evidence>
<feature type="domain" description="Protein kinase" evidence="6">
    <location>
        <begin position="162"/>
        <end position="422"/>
    </location>
</feature>
<evidence type="ECO:0000313" key="7">
    <source>
        <dbReference type="EMBL" id="KAK8385770.1"/>
    </source>
</evidence>
<dbReference type="GO" id="GO:0005524">
    <property type="term" value="F:ATP binding"/>
    <property type="evidence" value="ECO:0007669"/>
    <property type="project" value="UniProtKB-UniRule"/>
</dbReference>
<dbReference type="SMART" id="SM00240">
    <property type="entry name" value="FHA"/>
    <property type="match status" value="1"/>
</dbReference>
<dbReference type="InterPro" id="IPR008984">
    <property type="entry name" value="SMAD_FHA_dom_sf"/>
</dbReference>
<accession>A0AAW0TG54</accession>
<dbReference type="PROSITE" id="PS50011">
    <property type="entry name" value="PROTEIN_KINASE_DOM"/>
    <property type="match status" value="1"/>
</dbReference>
<feature type="region of interest" description="Disordered" evidence="4">
    <location>
        <begin position="459"/>
        <end position="514"/>
    </location>
</feature>
<dbReference type="CDD" id="cd05117">
    <property type="entry name" value="STKc_CAMK"/>
    <property type="match status" value="1"/>
</dbReference>
<evidence type="ECO:0008006" key="9">
    <source>
        <dbReference type="Google" id="ProtNLM"/>
    </source>
</evidence>
<dbReference type="SUPFAM" id="SSF49879">
    <property type="entry name" value="SMAD/FHA domain"/>
    <property type="match status" value="1"/>
</dbReference>
<evidence type="ECO:0000256" key="2">
    <source>
        <dbReference type="ARBA" id="ARBA00022840"/>
    </source>
</evidence>
<dbReference type="FunFam" id="1.10.510.10:FF:000571">
    <property type="entry name" value="Maternal embryonic leucine zipper kinase"/>
    <property type="match status" value="1"/>
</dbReference>
<evidence type="ECO:0000259" key="6">
    <source>
        <dbReference type="PROSITE" id="PS50011"/>
    </source>
</evidence>
<feature type="compositionally biased region" description="Polar residues" evidence="4">
    <location>
        <begin position="1"/>
        <end position="11"/>
    </location>
</feature>
<feature type="domain" description="FHA" evidence="5">
    <location>
        <begin position="58"/>
        <end position="118"/>
    </location>
</feature>
<dbReference type="SUPFAM" id="SSF56112">
    <property type="entry name" value="Protein kinase-like (PK-like)"/>
    <property type="match status" value="1"/>
</dbReference>
<dbReference type="InterPro" id="IPR006631">
    <property type="entry name" value="DM4_12"/>
</dbReference>
<dbReference type="SMART" id="SM00220">
    <property type="entry name" value="S_TKc"/>
    <property type="match status" value="1"/>
</dbReference>
<dbReference type="PROSITE" id="PS00107">
    <property type="entry name" value="PROTEIN_KINASE_ATP"/>
    <property type="match status" value="1"/>
</dbReference>
<keyword evidence="2 3" id="KW-0067">ATP-binding</keyword>
<evidence type="ECO:0000259" key="5">
    <source>
        <dbReference type="PROSITE" id="PS50006"/>
    </source>
</evidence>
<feature type="region of interest" description="Disordered" evidence="4">
    <location>
        <begin position="1"/>
        <end position="29"/>
    </location>
</feature>
<feature type="binding site" evidence="3">
    <location>
        <position position="191"/>
    </location>
    <ligand>
        <name>ATP</name>
        <dbReference type="ChEBI" id="CHEBI:30616"/>
    </ligand>
</feature>
<name>A0AAW0TG54_SCYPA</name>
<keyword evidence="8" id="KW-1185">Reference proteome</keyword>
<dbReference type="PROSITE" id="PS00108">
    <property type="entry name" value="PROTEIN_KINASE_ST"/>
    <property type="match status" value="1"/>
</dbReference>
<dbReference type="GO" id="GO:0004672">
    <property type="term" value="F:protein kinase activity"/>
    <property type="evidence" value="ECO:0007669"/>
    <property type="project" value="InterPro"/>
</dbReference>
<dbReference type="InterPro" id="IPR008271">
    <property type="entry name" value="Ser/Thr_kinase_AS"/>
</dbReference>
<gene>
    <name evidence="7" type="ORF">O3P69_016500</name>
</gene>
<dbReference type="Pfam" id="PF00498">
    <property type="entry name" value="FHA"/>
    <property type="match status" value="1"/>
</dbReference>
<evidence type="ECO:0000256" key="3">
    <source>
        <dbReference type="PROSITE-ProRule" id="PRU10141"/>
    </source>
</evidence>
<dbReference type="InterPro" id="IPR000719">
    <property type="entry name" value="Prot_kinase_dom"/>
</dbReference>
<dbReference type="InterPro" id="IPR000253">
    <property type="entry name" value="FHA_dom"/>
</dbReference>
<dbReference type="Proteomes" id="UP001487740">
    <property type="component" value="Unassembled WGS sequence"/>
</dbReference>
<dbReference type="InterPro" id="IPR017441">
    <property type="entry name" value="Protein_kinase_ATP_BS"/>
</dbReference>
<dbReference type="AlphaFoldDB" id="A0AAW0TG54"/>
<evidence type="ECO:0000256" key="1">
    <source>
        <dbReference type="ARBA" id="ARBA00022741"/>
    </source>
</evidence>
<organism evidence="7 8">
    <name type="scientific">Scylla paramamosain</name>
    <name type="common">Mud crab</name>
    <dbReference type="NCBI Taxonomy" id="85552"/>
    <lineage>
        <taxon>Eukaryota</taxon>
        <taxon>Metazoa</taxon>
        <taxon>Ecdysozoa</taxon>
        <taxon>Arthropoda</taxon>
        <taxon>Crustacea</taxon>
        <taxon>Multicrustacea</taxon>
        <taxon>Malacostraca</taxon>
        <taxon>Eumalacostraca</taxon>
        <taxon>Eucarida</taxon>
        <taxon>Decapoda</taxon>
        <taxon>Pleocyemata</taxon>
        <taxon>Brachyura</taxon>
        <taxon>Eubrachyura</taxon>
        <taxon>Portunoidea</taxon>
        <taxon>Portunidae</taxon>
        <taxon>Portuninae</taxon>
        <taxon>Scylla</taxon>
    </lineage>
</organism>
<dbReference type="InterPro" id="IPR011009">
    <property type="entry name" value="Kinase-like_dom_sf"/>
</dbReference>
<dbReference type="Pfam" id="PF07841">
    <property type="entry name" value="DM4_12"/>
    <property type="match status" value="1"/>
</dbReference>